<dbReference type="Pfam" id="PF13577">
    <property type="entry name" value="SnoaL_4"/>
    <property type="match status" value="1"/>
</dbReference>
<gene>
    <name evidence="2" type="ORF">SAMN04488554_0395</name>
</gene>
<dbReference type="RefSeq" id="WP_089771460.1">
    <property type="nucleotide sequence ID" value="NZ_FNTX01000001.1"/>
</dbReference>
<dbReference type="InterPro" id="IPR032710">
    <property type="entry name" value="NTF2-like_dom_sf"/>
</dbReference>
<dbReference type="SUPFAM" id="SSF54427">
    <property type="entry name" value="NTF2-like"/>
    <property type="match status" value="1"/>
</dbReference>
<reference evidence="3" key="1">
    <citation type="submission" date="2016-10" db="EMBL/GenBank/DDBJ databases">
        <authorList>
            <person name="Varghese N."/>
            <person name="Submissions S."/>
        </authorList>
    </citation>
    <scope>NUCLEOTIDE SEQUENCE [LARGE SCALE GENOMIC DNA]</scope>
    <source>
        <strain evidence="3">DSM 21368</strain>
    </source>
</reference>
<dbReference type="OrthoDB" id="1492465at2"/>
<dbReference type="STRING" id="648782.SAMN04488554_0395"/>
<evidence type="ECO:0000259" key="1">
    <source>
        <dbReference type="Pfam" id="PF13577"/>
    </source>
</evidence>
<organism evidence="2 3">
    <name type="scientific">Ruania alba</name>
    <dbReference type="NCBI Taxonomy" id="648782"/>
    <lineage>
        <taxon>Bacteria</taxon>
        <taxon>Bacillati</taxon>
        <taxon>Actinomycetota</taxon>
        <taxon>Actinomycetes</taxon>
        <taxon>Micrococcales</taxon>
        <taxon>Ruaniaceae</taxon>
        <taxon>Ruania</taxon>
    </lineage>
</organism>
<dbReference type="InterPro" id="IPR037401">
    <property type="entry name" value="SnoaL-like"/>
</dbReference>
<evidence type="ECO:0000313" key="2">
    <source>
        <dbReference type="EMBL" id="SED67081.1"/>
    </source>
</evidence>
<proteinExistence type="predicted"/>
<accession>A0A1H5CKG5</accession>
<dbReference type="AlphaFoldDB" id="A0A1H5CKG5"/>
<evidence type="ECO:0000313" key="3">
    <source>
        <dbReference type="Proteomes" id="UP000199220"/>
    </source>
</evidence>
<keyword evidence="3" id="KW-1185">Reference proteome</keyword>
<dbReference type="EMBL" id="FNTX01000001">
    <property type="protein sequence ID" value="SED67081.1"/>
    <property type="molecule type" value="Genomic_DNA"/>
</dbReference>
<dbReference type="Proteomes" id="UP000199220">
    <property type="component" value="Unassembled WGS sequence"/>
</dbReference>
<dbReference type="Gene3D" id="3.10.450.50">
    <property type="match status" value="1"/>
</dbReference>
<name>A0A1H5CKG5_9MICO</name>
<protein>
    <submittedName>
        <fullName evidence="2">SnoaL-like domain-containing protein</fullName>
    </submittedName>
</protein>
<sequence>MDELASITRRLHHLESLEEIRDLAARYCWGADHRDADVWKSVWSPNAVWKVGPAREFVGLGEIQAAVRHQWAQFPRMQHATVNHRVTVSGDTATGTADVVVMTQLGQAFGGWADDWLCGGGTYQDEYVCLGGSWYLSRREATDNVLFGPTPTFDPAGKRP</sequence>
<feature type="domain" description="SnoaL-like" evidence="1">
    <location>
        <begin position="13"/>
        <end position="139"/>
    </location>
</feature>